<dbReference type="Proteomes" id="UP000799118">
    <property type="component" value="Unassembled WGS sequence"/>
</dbReference>
<sequence>MTSDLEILPLQFKRIAVEKTFLLRHEVLWPDLPIDKVKLPEDESGWHFGAFVDDPSTQKDPIAVISLFLDPMPIDSGDSTPTSSVSASSQNTLGLLLPSGTTIRFRKFACKADMQGRGVGTALLKYAMDFARDDLDAAILWCDARVSSAEWYARRGLAQFGTKFYKGPIEYVRMKIDL</sequence>
<dbReference type="Gene3D" id="3.40.630.30">
    <property type="match status" value="1"/>
</dbReference>
<dbReference type="OrthoDB" id="410198at2759"/>
<evidence type="ECO:0000259" key="1">
    <source>
        <dbReference type="PROSITE" id="PS51186"/>
    </source>
</evidence>
<keyword evidence="3" id="KW-1185">Reference proteome</keyword>
<dbReference type="AlphaFoldDB" id="A0A6A4HL08"/>
<dbReference type="GO" id="GO:0016747">
    <property type="term" value="F:acyltransferase activity, transferring groups other than amino-acyl groups"/>
    <property type="evidence" value="ECO:0007669"/>
    <property type="project" value="InterPro"/>
</dbReference>
<proteinExistence type="predicted"/>
<feature type="domain" description="N-acetyltransferase" evidence="1">
    <location>
        <begin position="35"/>
        <end position="178"/>
    </location>
</feature>
<organism evidence="2 3">
    <name type="scientific">Gymnopus androsaceus JB14</name>
    <dbReference type="NCBI Taxonomy" id="1447944"/>
    <lineage>
        <taxon>Eukaryota</taxon>
        <taxon>Fungi</taxon>
        <taxon>Dikarya</taxon>
        <taxon>Basidiomycota</taxon>
        <taxon>Agaricomycotina</taxon>
        <taxon>Agaricomycetes</taxon>
        <taxon>Agaricomycetidae</taxon>
        <taxon>Agaricales</taxon>
        <taxon>Marasmiineae</taxon>
        <taxon>Omphalotaceae</taxon>
        <taxon>Gymnopus</taxon>
    </lineage>
</organism>
<dbReference type="CDD" id="cd04301">
    <property type="entry name" value="NAT_SF"/>
    <property type="match status" value="1"/>
</dbReference>
<protein>
    <recommendedName>
        <fullName evidence="1">N-acetyltransferase domain-containing protein</fullName>
    </recommendedName>
</protein>
<dbReference type="InterPro" id="IPR000182">
    <property type="entry name" value="GNAT_dom"/>
</dbReference>
<dbReference type="PROSITE" id="PS51186">
    <property type="entry name" value="GNAT"/>
    <property type="match status" value="1"/>
</dbReference>
<reference evidence="2" key="1">
    <citation type="journal article" date="2019" name="Environ. Microbiol.">
        <title>Fungal ecological strategies reflected in gene transcription - a case study of two litter decomposers.</title>
        <authorList>
            <person name="Barbi F."/>
            <person name="Kohler A."/>
            <person name="Barry K."/>
            <person name="Baskaran P."/>
            <person name="Daum C."/>
            <person name="Fauchery L."/>
            <person name="Ihrmark K."/>
            <person name="Kuo A."/>
            <person name="LaButti K."/>
            <person name="Lipzen A."/>
            <person name="Morin E."/>
            <person name="Grigoriev I.V."/>
            <person name="Henrissat B."/>
            <person name="Lindahl B."/>
            <person name="Martin F."/>
        </authorList>
    </citation>
    <scope>NUCLEOTIDE SEQUENCE</scope>
    <source>
        <strain evidence="2">JB14</strain>
    </source>
</reference>
<dbReference type="SUPFAM" id="SSF55729">
    <property type="entry name" value="Acyl-CoA N-acyltransferases (Nat)"/>
    <property type="match status" value="1"/>
</dbReference>
<evidence type="ECO:0000313" key="3">
    <source>
        <dbReference type="Proteomes" id="UP000799118"/>
    </source>
</evidence>
<dbReference type="EMBL" id="ML769495">
    <property type="protein sequence ID" value="KAE9397545.1"/>
    <property type="molecule type" value="Genomic_DNA"/>
</dbReference>
<accession>A0A6A4HL08</accession>
<gene>
    <name evidence="2" type="ORF">BT96DRAFT_966183</name>
</gene>
<name>A0A6A4HL08_9AGAR</name>
<dbReference type="InterPro" id="IPR016181">
    <property type="entry name" value="Acyl_CoA_acyltransferase"/>
</dbReference>
<dbReference type="Pfam" id="PF13673">
    <property type="entry name" value="Acetyltransf_10"/>
    <property type="match status" value="1"/>
</dbReference>
<evidence type="ECO:0000313" key="2">
    <source>
        <dbReference type="EMBL" id="KAE9397545.1"/>
    </source>
</evidence>